<dbReference type="AlphaFoldDB" id="A0A8T8SN36"/>
<comment type="caution">
    <text evidence="1">The sequence shown here is derived from an EMBL/GenBank/DDBJ whole genome shotgun (WGS) entry which is preliminary data.</text>
</comment>
<sequence length="87" mass="9998">MFHSWLPTNLERGRSELLNPIVVAVSPKYLAAASQKDIQESTKSNLSVVQFAKQITLAQKNKDEEQMKEVRHQYTFPDVPHRVMFGN</sequence>
<reference evidence="1" key="2">
    <citation type="journal article" date="2019" name="IMA Fungus">
        <title>Genome sequencing and comparison of five Tilletia species to identify candidate genes for the detection of regulated species infecting wheat.</title>
        <authorList>
            <person name="Nguyen H.D.T."/>
            <person name="Sultana T."/>
            <person name="Kesanakurti P."/>
            <person name="Hambleton S."/>
        </authorList>
    </citation>
    <scope>NUCLEOTIDE SEQUENCE</scope>
    <source>
        <strain evidence="1">DAOMC 236416</strain>
    </source>
</reference>
<dbReference type="Proteomes" id="UP000077521">
    <property type="component" value="Unassembled WGS sequence"/>
</dbReference>
<evidence type="ECO:0000313" key="2">
    <source>
        <dbReference type="Proteomes" id="UP000077521"/>
    </source>
</evidence>
<dbReference type="EMBL" id="LWDF02000722">
    <property type="protein sequence ID" value="KAE8243992.1"/>
    <property type="molecule type" value="Genomic_DNA"/>
</dbReference>
<organism evidence="1 2">
    <name type="scientific">Tilletia indica</name>
    <dbReference type="NCBI Taxonomy" id="43049"/>
    <lineage>
        <taxon>Eukaryota</taxon>
        <taxon>Fungi</taxon>
        <taxon>Dikarya</taxon>
        <taxon>Basidiomycota</taxon>
        <taxon>Ustilaginomycotina</taxon>
        <taxon>Exobasidiomycetes</taxon>
        <taxon>Tilletiales</taxon>
        <taxon>Tilletiaceae</taxon>
        <taxon>Tilletia</taxon>
    </lineage>
</organism>
<accession>A0A8T8SN36</accession>
<evidence type="ECO:0000313" key="1">
    <source>
        <dbReference type="EMBL" id="KAE8243992.1"/>
    </source>
</evidence>
<keyword evidence="2" id="KW-1185">Reference proteome</keyword>
<proteinExistence type="predicted"/>
<name>A0A8T8SN36_9BASI</name>
<gene>
    <name evidence="1" type="ORF">A4X13_0g6862</name>
</gene>
<reference evidence="1" key="1">
    <citation type="submission" date="2016-04" db="EMBL/GenBank/DDBJ databases">
        <authorList>
            <person name="Nguyen H.D."/>
            <person name="Samba Siva P."/>
            <person name="Cullis J."/>
            <person name="Levesque C.A."/>
            <person name="Hambleton S."/>
        </authorList>
    </citation>
    <scope>NUCLEOTIDE SEQUENCE</scope>
    <source>
        <strain evidence="1">DAOMC 236416</strain>
    </source>
</reference>
<protein>
    <submittedName>
        <fullName evidence="1">Uncharacterized protein</fullName>
    </submittedName>
</protein>